<dbReference type="RefSeq" id="XP_060386050.1">
    <property type="nucleotide sequence ID" value="XM_060519051.1"/>
</dbReference>
<evidence type="ECO:0000313" key="2">
    <source>
        <dbReference type="Proteomes" id="UP001227543"/>
    </source>
</evidence>
<evidence type="ECO:0000313" key="1">
    <source>
        <dbReference type="EMBL" id="KAK1506681.1"/>
    </source>
</evidence>
<organism evidence="1 2">
    <name type="scientific">Colletotrichum tamarilloi</name>
    <dbReference type="NCBI Taxonomy" id="1209934"/>
    <lineage>
        <taxon>Eukaryota</taxon>
        <taxon>Fungi</taxon>
        <taxon>Dikarya</taxon>
        <taxon>Ascomycota</taxon>
        <taxon>Pezizomycotina</taxon>
        <taxon>Sordariomycetes</taxon>
        <taxon>Hypocreomycetidae</taxon>
        <taxon>Glomerellales</taxon>
        <taxon>Glomerellaceae</taxon>
        <taxon>Colletotrichum</taxon>
        <taxon>Colletotrichum acutatum species complex</taxon>
    </lineage>
</organism>
<keyword evidence="2" id="KW-1185">Reference proteome</keyword>
<protein>
    <submittedName>
        <fullName evidence="1">Uncharacterized protein</fullName>
    </submittedName>
</protein>
<accession>A0ABQ9RKW7</accession>
<dbReference type="EMBL" id="MLFU01000007">
    <property type="protein sequence ID" value="KAK1506681.1"/>
    <property type="molecule type" value="Genomic_DNA"/>
</dbReference>
<sequence length="103" mass="11573">MTSTNWYSRIASRYTSALANKPANNFQMWALIWNNYVVVGPYAYVKAINTFIEKKIMKDDVFGGVSPTFVITQMLQCEAPVFPANGNIITDEMFTGEYGATAR</sequence>
<gene>
    <name evidence="1" type="ORF">CTAM01_03013</name>
</gene>
<name>A0ABQ9RKW7_9PEZI</name>
<reference evidence="1 2" key="1">
    <citation type="submission" date="2016-10" db="EMBL/GenBank/DDBJ databases">
        <title>The genome sequence of Colletotrichum fioriniae PJ7.</title>
        <authorList>
            <person name="Baroncelli R."/>
        </authorList>
    </citation>
    <scope>NUCLEOTIDE SEQUENCE [LARGE SCALE GENOMIC DNA]</scope>
    <source>
        <strain evidence="1 2">Tom-12</strain>
    </source>
</reference>
<dbReference type="GeneID" id="85403289"/>
<comment type="caution">
    <text evidence="1">The sequence shown here is derived from an EMBL/GenBank/DDBJ whole genome shotgun (WGS) entry which is preliminary data.</text>
</comment>
<dbReference type="Proteomes" id="UP001227543">
    <property type="component" value="Unassembled WGS sequence"/>
</dbReference>
<proteinExistence type="predicted"/>